<dbReference type="Proteomes" id="UP001055879">
    <property type="component" value="Linkage Group LG03"/>
</dbReference>
<dbReference type="EMBL" id="CM042049">
    <property type="protein sequence ID" value="KAI3745686.1"/>
    <property type="molecule type" value="Genomic_DNA"/>
</dbReference>
<organism evidence="1 2">
    <name type="scientific">Arctium lappa</name>
    <name type="common">Greater burdock</name>
    <name type="synonym">Lappa major</name>
    <dbReference type="NCBI Taxonomy" id="4217"/>
    <lineage>
        <taxon>Eukaryota</taxon>
        <taxon>Viridiplantae</taxon>
        <taxon>Streptophyta</taxon>
        <taxon>Embryophyta</taxon>
        <taxon>Tracheophyta</taxon>
        <taxon>Spermatophyta</taxon>
        <taxon>Magnoliopsida</taxon>
        <taxon>eudicotyledons</taxon>
        <taxon>Gunneridae</taxon>
        <taxon>Pentapetalae</taxon>
        <taxon>asterids</taxon>
        <taxon>campanulids</taxon>
        <taxon>Asterales</taxon>
        <taxon>Asteraceae</taxon>
        <taxon>Carduoideae</taxon>
        <taxon>Cardueae</taxon>
        <taxon>Arctiinae</taxon>
        <taxon>Arctium</taxon>
    </lineage>
</organism>
<evidence type="ECO:0000313" key="1">
    <source>
        <dbReference type="EMBL" id="KAI3745686.1"/>
    </source>
</evidence>
<sequence>MEEEKVLSKCNDRRVVRDLVEELIAIIEAAKSMGEFRGTQRKESQTLLRLLKHCLPLLEELRDLDAHISEYGISCLFKLRKAFILAKKLLKTCHAGSKIYLVLEMDAMVTRFISVYDKLNQAMEEIPYKEIGISEEVTEQVELMCMQLKRAKQRTDSQDMELIMDMMAVLSFDSDQIAQCDSIERLASKLSLNTLEDLKIETVAIRKLVKERRGQNAEGTQKIMNLLDKFKRFAGIEQANVLDDPVPCNKSLQKCSSLTIPYEFLCPITLEIMRDPVIIATGQTYERASIQQWLDSDHRTCPKTGLPLTHTALAPNVALRNLILQWCETNNYQLPKKEPPPSPKNDRGDKILTLIEDLSSGQLLVQQKAVTKIRMLSRECPENRVLIAEKGGIPPLVQLLSYPDSKIQEHAVTALLNLSIDDKIKKQVSKEGPIPAIIGILRNGTDGAKENSAAALFSLSMLDENKALIGSSNGIPPLLVLLKEGTIRGKKDAASALFNLTLSQSNKSRAIEAGAIKPLLNILENERIDMVDEALSVLLLLAAHPDGRKELGQLSFIETLVRFIREGTPKNKECAAAVLLKLCTNNSNLLLAALQFGVYEHVSEVSQNGTKRGQKKAAAILQLMSKSEQI</sequence>
<proteinExistence type="predicted"/>
<keyword evidence="2" id="KW-1185">Reference proteome</keyword>
<reference evidence="1 2" key="2">
    <citation type="journal article" date="2022" name="Mol. Ecol. Resour.">
        <title>The genomes of chicory, endive, great burdock and yacon provide insights into Asteraceae paleo-polyploidization history and plant inulin production.</title>
        <authorList>
            <person name="Fan W."/>
            <person name="Wang S."/>
            <person name="Wang H."/>
            <person name="Wang A."/>
            <person name="Jiang F."/>
            <person name="Liu H."/>
            <person name="Zhao H."/>
            <person name="Xu D."/>
            <person name="Zhang Y."/>
        </authorList>
    </citation>
    <scope>NUCLEOTIDE SEQUENCE [LARGE SCALE GENOMIC DNA]</scope>
    <source>
        <strain evidence="2">cv. Niubang</strain>
    </source>
</reference>
<evidence type="ECO:0000313" key="2">
    <source>
        <dbReference type="Proteomes" id="UP001055879"/>
    </source>
</evidence>
<gene>
    <name evidence="1" type="ORF">L6452_08090</name>
</gene>
<name>A0ACB9DGU4_ARCLA</name>
<reference evidence="2" key="1">
    <citation type="journal article" date="2022" name="Mol. Ecol. Resour.">
        <title>The genomes of chicory, endive, great burdock and yacon provide insights into Asteraceae palaeo-polyploidization history and plant inulin production.</title>
        <authorList>
            <person name="Fan W."/>
            <person name="Wang S."/>
            <person name="Wang H."/>
            <person name="Wang A."/>
            <person name="Jiang F."/>
            <person name="Liu H."/>
            <person name="Zhao H."/>
            <person name="Xu D."/>
            <person name="Zhang Y."/>
        </authorList>
    </citation>
    <scope>NUCLEOTIDE SEQUENCE [LARGE SCALE GENOMIC DNA]</scope>
    <source>
        <strain evidence="2">cv. Niubang</strain>
    </source>
</reference>
<protein>
    <submittedName>
        <fullName evidence="1">Uncharacterized protein</fullName>
    </submittedName>
</protein>
<accession>A0ACB9DGU4</accession>
<comment type="caution">
    <text evidence="1">The sequence shown here is derived from an EMBL/GenBank/DDBJ whole genome shotgun (WGS) entry which is preliminary data.</text>
</comment>